<keyword evidence="2" id="KW-0472">Membrane</keyword>
<feature type="transmembrane region" description="Helical" evidence="2">
    <location>
        <begin position="219"/>
        <end position="236"/>
    </location>
</feature>
<evidence type="ECO:0000256" key="2">
    <source>
        <dbReference type="SAM" id="Phobius"/>
    </source>
</evidence>
<keyword evidence="1" id="KW-0175">Coiled coil</keyword>
<keyword evidence="2" id="KW-1133">Transmembrane helix</keyword>
<gene>
    <name evidence="3" type="ORF">Van01_41730</name>
</gene>
<comment type="caution">
    <text evidence="3">The sequence shown here is derived from an EMBL/GenBank/DDBJ whole genome shotgun (WGS) entry which is preliminary data.</text>
</comment>
<evidence type="ECO:0000313" key="4">
    <source>
        <dbReference type="Proteomes" id="UP000647017"/>
    </source>
</evidence>
<feature type="transmembrane region" description="Helical" evidence="2">
    <location>
        <begin position="190"/>
        <end position="213"/>
    </location>
</feature>
<evidence type="ECO:0000313" key="3">
    <source>
        <dbReference type="EMBL" id="GIJ10959.1"/>
    </source>
</evidence>
<dbReference type="Proteomes" id="UP000647017">
    <property type="component" value="Unassembled WGS sequence"/>
</dbReference>
<accession>A0ABQ4HZ69</accession>
<evidence type="ECO:0000256" key="1">
    <source>
        <dbReference type="SAM" id="Coils"/>
    </source>
</evidence>
<dbReference type="EMBL" id="BOOZ01000025">
    <property type="protein sequence ID" value="GIJ10959.1"/>
    <property type="molecule type" value="Genomic_DNA"/>
</dbReference>
<feature type="coiled-coil region" evidence="1">
    <location>
        <begin position="101"/>
        <end position="128"/>
    </location>
</feature>
<name>A0ABQ4HZ69_9ACTN</name>
<keyword evidence="2" id="KW-0812">Transmembrane</keyword>
<dbReference type="RefSeq" id="WP_204010149.1">
    <property type="nucleotide sequence ID" value="NZ_BOOZ01000025.1"/>
</dbReference>
<sequence length="251" mass="27820">MAAYRDVRALQQSTDALEVARKFFEPQLSQLGLGKDQIQRQTLDELKISLEVIDKAADHPDSFGKLRVSITPQSGAIIVKDETSAHFEVGILPILLERRMHILARIRALEVEQEVSNLEEELAQSSDDAEKSRLIEDELEEKRGEETLLQERLTGGAGVANSGREELLFQVELQARKTAIRQSWFARESVASLVGGLLLMVLATTMIVAMFAGTTVSDIISNAFLVILGYFFGQAVRERPDQAVAANSPRE</sequence>
<keyword evidence="4" id="KW-1185">Reference proteome</keyword>
<proteinExistence type="predicted"/>
<protein>
    <submittedName>
        <fullName evidence="3">Uncharacterized protein</fullName>
    </submittedName>
</protein>
<reference evidence="3 4" key="1">
    <citation type="submission" date="2021-01" db="EMBL/GenBank/DDBJ databases">
        <title>Whole genome shotgun sequence of Verrucosispora andamanensis NBRC 109075.</title>
        <authorList>
            <person name="Komaki H."/>
            <person name="Tamura T."/>
        </authorList>
    </citation>
    <scope>NUCLEOTIDE SEQUENCE [LARGE SCALE GENOMIC DNA]</scope>
    <source>
        <strain evidence="3 4">NBRC 109075</strain>
    </source>
</reference>
<organism evidence="3 4">
    <name type="scientific">Micromonospora andamanensis</name>
    <dbReference type="NCBI Taxonomy" id="1287068"/>
    <lineage>
        <taxon>Bacteria</taxon>
        <taxon>Bacillati</taxon>
        <taxon>Actinomycetota</taxon>
        <taxon>Actinomycetes</taxon>
        <taxon>Micromonosporales</taxon>
        <taxon>Micromonosporaceae</taxon>
        <taxon>Micromonospora</taxon>
    </lineage>
</organism>